<organism evidence="1 2">
    <name type="scientific">Coniosporium apollinis (strain CBS 100218)</name>
    <name type="common">Rock-inhabiting black yeast</name>
    <dbReference type="NCBI Taxonomy" id="1168221"/>
    <lineage>
        <taxon>Eukaryota</taxon>
        <taxon>Fungi</taxon>
        <taxon>Dikarya</taxon>
        <taxon>Ascomycota</taxon>
        <taxon>Pezizomycotina</taxon>
        <taxon>Dothideomycetes</taxon>
        <taxon>Dothideomycetes incertae sedis</taxon>
        <taxon>Coniosporium</taxon>
    </lineage>
</organism>
<dbReference type="AlphaFoldDB" id="R7YS17"/>
<evidence type="ECO:0000313" key="2">
    <source>
        <dbReference type="Proteomes" id="UP000016924"/>
    </source>
</evidence>
<sequence>MTEEMLERTADASLLADAAILDASLRTEDETDVMKPDAVERTLEASLGTEVVIPPIMVVPATELAIEDASLAMEEAAELMALDAAPGAVEAWLAIEEAADEAAFSAEERMLL</sequence>
<gene>
    <name evidence="1" type="ORF">W97_03955</name>
</gene>
<keyword evidence="2" id="KW-1185">Reference proteome</keyword>
<dbReference type="Proteomes" id="UP000016924">
    <property type="component" value="Unassembled WGS sequence"/>
</dbReference>
<dbReference type="RefSeq" id="XP_007780039.1">
    <property type="nucleotide sequence ID" value="XM_007781849.1"/>
</dbReference>
<protein>
    <submittedName>
        <fullName evidence="1">Uncharacterized protein</fullName>
    </submittedName>
</protein>
<dbReference type="EMBL" id="JH767570">
    <property type="protein sequence ID" value="EON64722.1"/>
    <property type="molecule type" value="Genomic_DNA"/>
</dbReference>
<proteinExistence type="predicted"/>
<evidence type="ECO:0000313" key="1">
    <source>
        <dbReference type="EMBL" id="EON64722.1"/>
    </source>
</evidence>
<accession>R7YS17</accession>
<name>R7YS17_CONA1</name>
<reference evidence="2" key="1">
    <citation type="submission" date="2012-06" db="EMBL/GenBank/DDBJ databases">
        <title>The genome sequence of Coniosporium apollinis CBS 100218.</title>
        <authorList>
            <consortium name="The Broad Institute Genome Sequencing Platform"/>
            <person name="Cuomo C."/>
            <person name="Gorbushina A."/>
            <person name="Noack S."/>
            <person name="Walker B."/>
            <person name="Young S.K."/>
            <person name="Zeng Q."/>
            <person name="Gargeya S."/>
            <person name="Fitzgerald M."/>
            <person name="Haas B."/>
            <person name="Abouelleil A."/>
            <person name="Alvarado L."/>
            <person name="Arachchi H.M."/>
            <person name="Berlin A.M."/>
            <person name="Chapman S.B."/>
            <person name="Goldberg J."/>
            <person name="Griggs A."/>
            <person name="Gujja S."/>
            <person name="Hansen M."/>
            <person name="Howarth C."/>
            <person name="Imamovic A."/>
            <person name="Larimer J."/>
            <person name="McCowan C."/>
            <person name="Montmayeur A."/>
            <person name="Murphy C."/>
            <person name="Neiman D."/>
            <person name="Pearson M."/>
            <person name="Priest M."/>
            <person name="Roberts A."/>
            <person name="Saif S."/>
            <person name="Shea T."/>
            <person name="Sisk P."/>
            <person name="Sykes S."/>
            <person name="Wortman J."/>
            <person name="Nusbaum C."/>
            <person name="Birren B."/>
        </authorList>
    </citation>
    <scope>NUCLEOTIDE SEQUENCE [LARGE SCALE GENOMIC DNA]</scope>
    <source>
        <strain evidence="2">CBS 100218</strain>
    </source>
</reference>
<dbReference type="HOGENOM" id="CLU_2145723_0_0_1"/>
<dbReference type="GeneID" id="19901266"/>